<comment type="similarity">
    <text evidence="2">Belongs to the glycosyl hydrolase 3 family.</text>
</comment>
<accession>A0ABV7YER4</accession>
<dbReference type="EMBL" id="JBHRZH010000017">
    <property type="protein sequence ID" value="MFC3763323.1"/>
    <property type="molecule type" value="Genomic_DNA"/>
</dbReference>
<evidence type="ECO:0000256" key="6">
    <source>
        <dbReference type="SAM" id="MobiDB-lite"/>
    </source>
</evidence>
<dbReference type="Pfam" id="PF00933">
    <property type="entry name" value="Glyco_hydro_3"/>
    <property type="match status" value="1"/>
</dbReference>
<gene>
    <name evidence="9" type="ORF">ACFOUW_20970</name>
</gene>
<evidence type="ECO:0000259" key="7">
    <source>
        <dbReference type="Pfam" id="PF00933"/>
    </source>
</evidence>
<dbReference type="PANTHER" id="PTHR30480">
    <property type="entry name" value="BETA-HEXOSAMINIDASE-RELATED"/>
    <property type="match status" value="1"/>
</dbReference>
<dbReference type="GO" id="GO:0016798">
    <property type="term" value="F:hydrolase activity, acting on glycosyl bonds"/>
    <property type="evidence" value="ECO:0007669"/>
    <property type="project" value="UniProtKB-KW"/>
</dbReference>
<dbReference type="Gene3D" id="3.20.20.300">
    <property type="entry name" value="Glycoside hydrolase, family 3, N-terminal domain"/>
    <property type="match status" value="1"/>
</dbReference>
<comment type="catalytic activity">
    <reaction evidence="1">
        <text>Hydrolysis of terminal non-reducing N-acetyl-D-hexosamine residues in N-acetyl-beta-D-hexosaminides.</text>
        <dbReference type="EC" id="3.2.1.52"/>
    </reaction>
</comment>
<dbReference type="PANTHER" id="PTHR30480:SF13">
    <property type="entry name" value="BETA-HEXOSAMINIDASE"/>
    <property type="match status" value="1"/>
</dbReference>
<keyword evidence="10" id="KW-1185">Reference proteome</keyword>
<organism evidence="9 10">
    <name type="scientific">Tenggerimyces flavus</name>
    <dbReference type="NCBI Taxonomy" id="1708749"/>
    <lineage>
        <taxon>Bacteria</taxon>
        <taxon>Bacillati</taxon>
        <taxon>Actinomycetota</taxon>
        <taxon>Actinomycetes</taxon>
        <taxon>Propionibacteriales</taxon>
        <taxon>Nocardioidaceae</taxon>
        <taxon>Tenggerimyces</taxon>
    </lineage>
</organism>
<dbReference type="SUPFAM" id="SSF51445">
    <property type="entry name" value="(Trans)glycosidases"/>
    <property type="match status" value="1"/>
</dbReference>
<comment type="caution">
    <text evidence="9">The sequence shown here is derived from an EMBL/GenBank/DDBJ whole genome shotgun (WGS) entry which is preliminary data.</text>
</comment>
<dbReference type="SUPFAM" id="SSF52279">
    <property type="entry name" value="Beta-D-glucan exohydrolase, C-terminal domain"/>
    <property type="match status" value="1"/>
</dbReference>
<dbReference type="InterPro" id="IPR017853">
    <property type="entry name" value="GH"/>
</dbReference>
<feature type="compositionally biased region" description="Low complexity" evidence="6">
    <location>
        <begin position="30"/>
        <end position="59"/>
    </location>
</feature>
<dbReference type="InterPro" id="IPR036881">
    <property type="entry name" value="Glyco_hydro_3_C_sf"/>
</dbReference>
<feature type="domain" description="Glycoside hydrolase family 3 C-terminal" evidence="8">
    <location>
        <begin position="463"/>
        <end position="616"/>
    </location>
</feature>
<dbReference type="InterPro" id="IPR050226">
    <property type="entry name" value="NagZ_Beta-hexosaminidase"/>
</dbReference>
<dbReference type="InterPro" id="IPR001764">
    <property type="entry name" value="Glyco_hydro_3_N"/>
</dbReference>
<dbReference type="Pfam" id="PF01915">
    <property type="entry name" value="Glyco_hydro_3_C"/>
    <property type="match status" value="1"/>
</dbReference>
<feature type="domain" description="Glycoside hydrolase family 3 N-terminal" evidence="7">
    <location>
        <begin position="87"/>
        <end position="422"/>
    </location>
</feature>
<evidence type="ECO:0000256" key="1">
    <source>
        <dbReference type="ARBA" id="ARBA00001231"/>
    </source>
</evidence>
<dbReference type="Gene3D" id="3.40.50.1700">
    <property type="entry name" value="Glycoside hydrolase family 3 C-terminal domain"/>
    <property type="match status" value="1"/>
</dbReference>
<dbReference type="InterPro" id="IPR036962">
    <property type="entry name" value="Glyco_hydro_3_N_sf"/>
</dbReference>
<name>A0ABV7YER4_9ACTN</name>
<dbReference type="Proteomes" id="UP001595699">
    <property type="component" value="Unassembled WGS sequence"/>
</dbReference>
<protein>
    <recommendedName>
        <fullName evidence="3">beta-N-acetylhexosaminidase</fullName>
        <ecNumber evidence="3">3.2.1.52</ecNumber>
    </recommendedName>
</protein>
<evidence type="ECO:0000313" key="9">
    <source>
        <dbReference type="EMBL" id="MFC3763323.1"/>
    </source>
</evidence>
<evidence type="ECO:0000256" key="3">
    <source>
        <dbReference type="ARBA" id="ARBA00012663"/>
    </source>
</evidence>
<evidence type="ECO:0000259" key="8">
    <source>
        <dbReference type="Pfam" id="PF01915"/>
    </source>
</evidence>
<keyword evidence="5 9" id="KW-0326">Glycosidase</keyword>
<dbReference type="EC" id="3.2.1.52" evidence="3"/>
<evidence type="ECO:0000256" key="2">
    <source>
        <dbReference type="ARBA" id="ARBA00005336"/>
    </source>
</evidence>
<keyword evidence="4 9" id="KW-0378">Hydrolase</keyword>
<reference evidence="10" key="1">
    <citation type="journal article" date="2019" name="Int. J. Syst. Evol. Microbiol.">
        <title>The Global Catalogue of Microorganisms (GCM) 10K type strain sequencing project: providing services to taxonomists for standard genome sequencing and annotation.</title>
        <authorList>
            <consortium name="The Broad Institute Genomics Platform"/>
            <consortium name="The Broad Institute Genome Sequencing Center for Infectious Disease"/>
            <person name="Wu L."/>
            <person name="Ma J."/>
        </authorList>
    </citation>
    <scope>NUCLEOTIDE SEQUENCE [LARGE SCALE GENOMIC DNA]</scope>
    <source>
        <strain evidence="10">CGMCC 4.7241</strain>
    </source>
</reference>
<evidence type="ECO:0000256" key="5">
    <source>
        <dbReference type="ARBA" id="ARBA00023295"/>
    </source>
</evidence>
<feature type="region of interest" description="Disordered" evidence="6">
    <location>
        <begin position="26"/>
        <end position="77"/>
    </location>
</feature>
<sequence length="628" mass="66347">MRRWRRRHLFEAGALAVMGAVIGPGCSRQDSPAPSAADAPSRTATPAPARTTPAATHSPTPTPTPEERQSVTASPEPDQQLLHGMSLEQKVGQLFVLFAFGPRADRPDHRNTELYGVATAREVVEKYKPGGWIYFSARDNVEDPAQVATLSNDLQRVALATGSKVPLLIGTDQEQGLVVRIGPPVTMFAGNMAQGASRDLADARTVAAITGRELRAMGIHQDYAPDADVNTNPANPVIGVRSFSSDPSLVADLTTAMVKGFQQDAKVIATAKHFPGHGDTKDDSHFALPVVSHTRDEWDRLDAPPFRAAIAAGIDSIMTAHIVLKALDPSGDPATLSKPIITGVLRGELGFEGLIVTDSMEMAGVREKYGDAEAAVRAIEAGADQVLIPPAPEQAFDAVLKAVRSGRISESRIDESVARVLALKSGRGIVDSPYVEVAAVKSVVGTSESRAAAQRVTDKTTTVVRNDAGVLPFAQPPKDVLVAGWGVAARKLGARLEARGAAVSVRATDEDPSSGAIADLTSKARGSELVIAVTTRAWSFREQRAMVAALVETGRPVITVAVRDPYDAASYDSATHLATYSHSDVAMESFVRVLLGEVAPQGKLPVAIPKNGVALYPLGHGLTWRSGG</sequence>
<evidence type="ECO:0000313" key="10">
    <source>
        <dbReference type="Proteomes" id="UP001595699"/>
    </source>
</evidence>
<evidence type="ECO:0000256" key="4">
    <source>
        <dbReference type="ARBA" id="ARBA00022801"/>
    </source>
</evidence>
<dbReference type="RefSeq" id="WP_239553967.1">
    <property type="nucleotide sequence ID" value="NZ_JAFBCM010000001.1"/>
</dbReference>
<proteinExistence type="inferred from homology"/>
<dbReference type="InterPro" id="IPR002772">
    <property type="entry name" value="Glyco_hydro_3_C"/>
</dbReference>